<feature type="chain" id="PRO_5002169183" evidence="2">
    <location>
        <begin position="22"/>
        <end position="241"/>
    </location>
</feature>
<evidence type="ECO:0000256" key="2">
    <source>
        <dbReference type="SAM" id="SignalP"/>
    </source>
</evidence>
<accession>A0A0C2N4D7</accession>
<dbReference type="EMBL" id="JWZT01002710">
    <property type="protein sequence ID" value="KII68762.1"/>
    <property type="molecule type" value="Genomic_DNA"/>
</dbReference>
<keyword evidence="2" id="KW-0732">Signal</keyword>
<name>A0A0C2N4D7_THEKT</name>
<dbReference type="AlphaFoldDB" id="A0A0C2N4D7"/>
<evidence type="ECO:0000313" key="3">
    <source>
        <dbReference type="EMBL" id="KII68762.1"/>
    </source>
</evidence>
<dbReference type="Proteomes" id="UP000031668">
    <property type="component" value="Unassembled WGS sequence"/>
</dbReference>
<feature type="region of interest" description="Disordered" evidence="1">
    <location>
        <begin position="196"/>
        <end position="222"/>
    </location>
</feature>
<feature type="compositionally biased region" description="Polar residues" evidence="1">
    <location>
        <begin position="203"/>
        <end position="214"/>
    </location>
</feature>
<gene>
    <name evidence="3" type="ORF">RF11_12037</name>
</gene>
<proteinExistence type="predicted"/>
<evidence type="ECO:0000313" key="4">
    <source>
        <dbReference type="Proteomes" id="UP000031668"/>
    </source>
</evidence>
<organism evidence="3 4">
    <name type="scientific">Thelohanellus kitauei</name>
    <name type="common">Myxosporean</name>
    <dbReference type="NCBI Taxonomy" id="669202"/>
    <lineage>
        <taxon>Eukaryota</taxon>
        <taxon>Metazoa</taxon>
        <taxon>Cnidaria</taxon>
        <taxon>Myxozoa</taxon>
        <taxon>Myxosporea</taxon>
        <taxon>Bivalvulida</taxon>
        <taxon>Platysporina</taxon>
        <taxon>Myxobolidae</taxon>
        <taxon>Thelohanellus</taxon>
    </lineage>
</organism>
<feature type="signal peptide" evidence="2">
    <location>
        <begin position="1"/>
        <end position="21"/>
    </location>
</feature>
<evidence type="ECO:0000256" key="1">
    <source>
        <dbReference type="SAM" id="MobiDB-lite"/>
    </source>
</evidence>
<reference evidence="3 4" key="1">
    <citation type="journal article" date="2014" name="Genome Biol. Evol.">
        <title>The genome of the myxosporean Thelohanellus kitauei shows adaptations to nutrient acquisition within its fish host.</title>
        <authorList>
            <person name="Yang Y."/>
            <person name="Xiong J."/>
            <person name="Zhou Z."/>
            <person name="Huo F."/>
            <person name="Miao W."/>
            <person name="Ran C."/>
            <person name="Liu Y."/>
            <person name="Zhang J."/>
            <person name="Feng J."/>
            <person name="Wang M."/>
            <person name="Wang M."/>
            <person name="Wang L."/>
            <person name="Yao B."/>
        </authorList>
    </citation>
    <scope>NUCLEOTIDE SEQUENCE [LARGE SCALE GENOMIC DNA]</scope>
    <source>
        <strain evidence="3">Wuqing</strain>
    </source>
</reference>
<comment type="caution">
    <text evidence="3">The sequence shown here is derived from an EMBL/GenBank/DDBJ whole genome shotgun (WGS) entry which is preliminary data.</text>
</comment>
<sequence>MTLSSMSVYVIAIFVILLNTSIENMDDKTFVISLKTTKLTITQHSYVKYQISSSNYYIIQSRDIKSIRVDGSSFFWQFEHNRSKARAELKCKLYELKDEIKFSGCKLWFQESPNHPIMNYSIEYTLKLNKNTKYYLMIKIEFMLDSKTHAFTFSMSSSEMTFEGYTQKYYRKLQVDEFIKADLESTDLISDLEQYGGSKWNDSDPSNPSKTNETTNEDDDEVLNTENEGLGTLKLWSCCIF</sequence>
<protein>
    <submittedName>
        <fullName evidence="3">Uncharacterized protein</fullName>
    </submittedName>
</protein>
<keyword evidence="4" id="KW-1185">Reference proteome</keyword>